<dbReference type="InterPro" id="IPR050125">
    <property type="entry name" value="GPCR_opsins"/>
</dbReference>
<accession>A0A914X4A3</accession>
<dbReference type="GO" id="GO:0007601">
    <property type="term" value="P:visual perception"/>
    <property type="evidence" value="ECO:0007669"/>
    <property type="project" value="UniProtKB-KW"/>
</dbReference>
<evidence type="ECO:0000256" key="2">
    <source>
        <dbReference type="ARBA" id="ARBA00022692"/>
    </source>
</evidence>
<dbReference type="Gene3D" id="1.20.1070.10">
    <property type="entry name" value="Rhodopsin 7-helix transmembrane proteins"/>
    <property type="match status" value="1"/>
</dbReference>
<evidence type="ECO:0000256" key="5">
    <source>
        <dbReference type="ARBA" id="ARBA00023136"/>
    </source>
</evidence>
<feature type="transmembrane region" description="Helical" evidence="9">
    <location>
        <begin position="64"/>
        <end position="84"/>
    </location>
</feature>
<keyword evidence="7" id="KW-0807">Transducer</keyword>
<feature type="transmembrane region" description="Helical" evidence="9">
    <location>
        <begin position="28"/>
        <end position="52"/>
    </location>
</feature>
<keyword evidence="4" id="KW-0297">G-protein coupled receptor</keyword>
<dbReference type="PANTHER" id="PTHR24240">
    <property type="entry name" value="OPSIN"/>
    <property type="match status" value="1"/>
</dbReference>
<evidence type="ECO:0000256" key="3">
    <source>
        <dbReference type="ARBA" id="ARBA00022989"/>
    </source>
</evidence>
<feature type="transmembrane region" description="Helical" evidence="9">
    <location>
        <begin position="188"/>
        <end position="208"/>
    </location>
</feature>
<keyword evidence="6" id="KW-0675">Receptor</keyword>
<dbReference type="InterPro" id="IPR000276">
    <property type="entry name" value="GPCR_Rhodpsn"/>
</dbReference>
<keyword evidence="8" id="KW-0844">Vision</keyword>
<name>A0A914X4A3_9BILA</name>
<keyword evidence="5 9" id="KW-0472">Membrane</keyword>
<feature type="domain" description="G-protein coupled receptors family 1 profile" evidence="10">
    <location>
        <begin position="44"/>
        <end position="265"/>
    </location>
</feature>
<keyword evidence="8" id="KW-0716">Sensory transduction</keyword>
<dbReference type="AlphaFoldDB" id="A0A914X4A3"/>
<dbReference type="GO" id="GO:0004930">
    <property type="term" value="F:G protein-coupled receptor activity"/>
    <property type="evidence" value="ECO:0007669"/>
    <property type="project" value="UniProtKB-KW"/>
</dbReference>
<dbReference type="Pfam" id="PF00001">
    <property type="entry name" value="7tm_1"/>
    <property type="match status" value="1"/>
</dbReference>
<dbReference type="GO" id="GO:0016020">
    <property type="term" value="C:membrane"/>
    <property type="evidence" value="ECO:0007669"/>
    <property type="project" value="UniProtKB-SubCell"/>
</dbReference>
<evidence type="ECO:0000256" key="6">
    <source>
        <dbReference type="ARBA" id="ARBA00023170"/>
    </source>
</evidence>
<dbReference type="Proteomes" id="UP000887566">
    <property type="component" value="Unplaced"/>
</dbReference>
<evidence type="ECO:0000256" key="7">
    <source>
        <dbReference type="ARBA" id="ARBA00023224"/>
    </source>
</evidence>
<dbReference type="WBParaSite" id="PSAMB.scaffold628size45201.g7683.t1">
    <property type="protein sequence ID" value="PSAMB.scaffold628size45201.g7683.t1"/>
    <property type="gene ID" value="PSAMB.scaffold628size45201.g7683"/>
</dbReference>
<dbReference type="SUPFAM" id="SSF81321">
    <property type="entry name" value="Family A G protein-coupled receptor-like"/>
    <property type="match status" value="1"/>
</dbReference>
<comment type="subcellular location">
    <subcellularLocation>
        <location evidence="1">Membrane</location>
        <topology evidence="1">Multi-pass membrane protein</topology>
    </subcellularLocation>
</comment>
<protein>
    <submittedName>
        <fullName evidence="12">G-protein coupled receptors family 1 profile domain-containing protein</fullName>
    </submittedName>
</protein>
<organism evidence="11 12">
    <name type="scientific">Plectus sambesii</name>
    <dbReference type="NCBI Taxonomy" id="2011161"/>
    <lineage>
        <taxon>Eukaryota</taxon>
        <taxon>Metazoa</taxon>
        <taxon>Ecdysozoa</taxon>
        <taxon>Nematoda</taxon>
        <taxon>Chromadorea</taxon>
        <taxon>Plectida</taxon>
        <taxon>Plectina</taxon>
        <taxon>Plectoidea</taxon>
        <taxon>Plectidae</taxon>
        <taxon>Plectus</taxon>
    </lineage>
</organism>
<evidence type="ECO:0000313" key="12">
    <source>
        <dbReference type="WBParaSite" id="PSAMB.scaffold628size45201.g7683.t1"/>
    </source>
</evidence>
<feature type="transmembrane region" description="Helical" evidence="9">
    <location>
        <begin position="145"/>
        <end position="162"/>
    </location>
</feature>
<evidence type="ECO:0000256" key="1">
    <source>
        <dbReference type="ARBA" id="ARBA00004141"/>
    </source>
</evidence>
<keyword evidence="3 9" id="KW-1133">Transmembrane helix</keyword>
<feature type="transmembrane region" description="Helical" evidence="9">
    <location>
        <begin position="104"/>
        <end position="124"/>
    </location>
</feature>
<evidence type="ECO:0000256" key="8">
    <source>
        <dbReference type="ARBA" id="ARBA00023305"/>
    </source>
</evidence>
<dbReference type="InterPro" id="IPR017452">
    <property type="entry name" value="GPCR_Rhodpsn_7TM"/>
</dbReference>
<keyword evidence="11" id="KW-1185">Reference proteome</keyword>
<evidence type="ECO:0000256" key="4">
    <source>
        <dbReference type="ARBA" id="ARBA00023040"/>
    </source>
</evidence>
<dbReference type="PROSITE" id="PS50262">
    <property type="entry name" value="G_PROTEIN_RECEP_F1_2"/>
    <property type="match status" value="1"/>
</dbReference>
<evidence type="ECO:0000313" key="11">
    <source>
        <dbReference type="Proteomes" id="UP000887566"/>
    </source>
</evidence>
<sequence length="265" mass="30067">MFNVSNNDKLVNDSFIIQHLSFPIALHYVMAALIFLVAVFSIVGNILTLLVLYSQKKYSQQIKIYRMQLAFSHVVSPMATYWMYMISSLRGKWIFGQIGCSFYGFVQGFCALLSILIFAAIAFNRAHSLTAVSTPPINHTIRSSIFLWMTALALSSPPLFGWNRYTIDGLGTTCCFDLHSDDLPSRAFVVYMLIFGFIVPLAIIVVSYRKVLIVLLNSAMFKKRSTALHYTDENSNTHSFIEASTRRLKIDRLYLRESAPIQACR</sequence>
<evidence type="ECO:0000256" key="9">
    <source>
        <dbReference type="SAM" id="Phobius"/>
    </source>
</evidence>
<keyword evidence="2 9" id="KW-0812">Transmembrane</keyword>
<dbReference type="PRINTS" id="PR00237">
    <property type="entry name" value="GPCRRHODOPSN"/>
</dbReference>
<reference evidence="12" key="1">
    <citation type="submission" date="2022-11" db="UniProtKB">
        <authorList>
            <consortium name="WormBaseParasite"/>
        </authorList>
    </citation>
    <scope>IDENTIFICATION</scope>
</reference>
<evidence type="ECO:0000259" key="10">
    <source>
        <dbReference type="PROSITE" id="PS50262"/>
    </source>
</evidence>
<proteinExistence type="predicted"/>